<reference evidence="3 4" key="1">
    <citation type="journal article" date="2014" name="Genome Announc.">
        <title>Draft genome sequences of eight enterohepatic helicobacter species isolated from both laboratory and wild rodents.</title>
        <authorList>
            <person name="Sheh A."/>
            <person name="Shen Z."/>
            <person name="Fox J.G."/>
        </authorList>
    </citation>
    <scope>NUCLEOTIDE SEQUENCE [LARGE SCALE GENOMIC DNA]</scope>
    <source>
        <strain evidence="3 4">ST1</strain>
    </source>
</reference>
<evidence type="ECO:0000313" key="3">
    <source>
        <dbReference type="EMBL" id="TLD99992.1"/>
    </source>
</evidence>
<dbReference type="PANTHER" id="PTHR39963:SF1">
    <property type="entry name" value="MNMC-LIKE METHYLTRANSFERASE DOMAIN-CONTAINING PROTEIN"/>
    <property type="match status" value="1"/>
</dbReference>
<gene>
    <name evidence="3" type="ORF">LS73_006035</name>
    <name evidence="2" type="ORF">NCTC12714_01880</name>
</gene>
<keyword evidence="2" id="KW-0489">Methyltransferase</keyword>
<evidence type="ECO:0000313" key="2">
    <source>
        <dbReference type="EMBL" id="STQ87064.1"/>
    </source>
</evidence>
<dbReference type="EMBL" id="UGJE01000002">
    <property type="protein sequence ID" value="STQ87064.1"/>
    <property type="molecule type" value="Genomic_DNA"/>
</dbReference>
<dbReference type="PANTHER" id="PTHR39963">
    <property type="entry name" value="SLL0983 PROTEIN"/>
    <property type="match status" value="1"/>
</dbReference>
<feature type="domain" description="MnmC-like methyltransferase" evidence="1">
    <location>
        <begin position="174"/>
        <end position="263"/>
    </location>
</feature>
<dbReference type="STRING" id="216.LS73_04705"/>
<dbReference type="InterPro" id="IPR029063">
    <property type="entry name" value="SAM-dependent_MTases_sf"/>
</dbReference>
<sequence length="271" mass="31694">MKHNNLSQFNEHKLIECKDFSFSLYNTYYKQSYHSKSLGAYKETLYKHIIPAIIFQECLKSNTLHDFNIKLIESINKLAEQENNKNSTLLNTNEDFLNKNMLSSKSKNRSLRILDICFGLGFNAFISLQSFPYCEIYSPEKDNFLEELKSFPYPKQICLNTKQILEQLQTNRVYTYININNDQKLYFLHGDALGFLHKFPNNFFDIVFQDAFSQAQNGELWSKEYFEQLFNITSNKSIITTYAKARNILESANNSGFSVIKHKLGSVFYKG</sequence>
<evidence type="ECO:0000313" key="5">
    <source>
        <dbReference type="Proteomes" id="UP000255139"/>
    </source>
</evidence>
<dbReference type="GO" id="GO:0032259">
    <property type="term" value="P:methylation"/>
    <property type="evidence" value="ECO:0007669"/>
    <property type="project" value="UniProtKB-KW"/>
</dbReference>
<dbReference type="Pfam" id="PF05430">
    <property type="entry name" value="Methyltransf_30"/>
    <property type="match status" value="1"/>
</dbReference>
<dbReference type="RefSeq" id="WP_034557898.1">
    <property type="nucleotide sequence ID" value="NZ_FZML01000051.1"/>
</dbReference>
<dbReference type="Gene3D" id="3.40.50.150">
    <property type="entry name" value="Vaccinia Virus protein VP39"/>
    <property type="match status" value="1"/>
</dbReference>
<dbReference type="SUPFAM" id="SSF53335">
    <property type="entry name" value="S-adenosyl-L-methionine-dependent methyltransferases"/>
    <property type="match status" value="1"/>
</dbReference>
<dbReference type="InterPro" id="IPR008471">
    <property type="entry name" value="MnmC-like_methylTransf"/>
</dbReference>
<name>A0A099U0V2_9HELI</name>
<dbReference type="AlphaFoldDB" id="A0A099U0V2"/>
<protein>
    <submittedName>
        <fullName evidence="2">Bifunctional tRNA (Mnm(5)s(2)U34)-methyltransferase/FAD-dependent cmnm(5)s(2)U34 oxidoreductase</fullName>
    </submittedName>
</protein>
<dbReference type="Proteomes" id="UP000255139">
    <property type="component" value="Unassembled WGS sequence"/>
</dbReference>
<dbReference type="GO" id="GO:0008168">
    <property type="term" value="F:methyltransferase activity"/>
    <property type="evidence" value="ECO:0007669"/>
    <property type="project" value="UniProtKB-KW"/>
</dbReference>
<organism evidence="2 5">
    <name type="scientific">Helicobacter muridarum</name>
    <dbReference type="NCBI Taxonomy" id="216"/>
    <lineage>
        <taxon>Bacteria</taxon>
        <taxon>Pseudomonadati</taxon>
        <taxon>Campylobacterota</taxon>
        <taxon>Epsilonproteobacteria</taxon>
        <taxon>Campylobacterales</taxon>
        <taxon>Helicobacteraceae</taxon>
        <taxon>Helicobacter</taxon>
    </lineage>
</organism>
<evidence type="ECO:0000259" key="1">
    <source>
        <dbReference type="Pfam" id="PF05430"/>
    </source>
</evidence>
<keyword evidence="2" id="KW-0808">Transferase</keyword>
<keyword evidence="5" id="KW-1185">Reference proteome</keyword>
<dbReference type="Proteomes" id="UP000029922">
    <property type="component" value="Unassembled WGS sequence"/>
</dbReference>
<evidence type="ECO:0000313" key="4">
    <source>
        <dbReference type="Proteomes" id="UP000029922"/>
    </source>
</evidence>
<dbReference type="EMBL" id="JRPD02000012">
    <property type="protein sequence ID" value="TLD99992.1"/>
    <property type="molecule type" value="Genomic_DNA"/>
</dbReference>
<reference evidence="2 5" key="2">
    <citation type="submission" date="2018-06" db="EMBL/GenBank/DDBJ databases">
        <authorList>
            <consortium name="Pathogen Informatics"/>
            <person name="Doyle S."/>
        </authorList>
    </citation>
    <scope>NUCLEOTIDE SEQUENCE [LARGE SCALE GENOMIC DNA]</scope>
    <source>
        <strain evidence="2 5">NCTC12714</strain>
    </source>
</reference>
<proteinExistence type="predicted"/>
<accession>A0A099U0V2</accession>
<dbReference type="GO" id="GO:0016645">
    <property type="term" value="F:oxidoreductase activity, acting on the CH-NH group of donors"/>
    <property type="evidence" value="ECO:0007669"/>
    <property type="project" value="InterPro"/>
</dbReference>
<dbReference type="OrthoDB" id="9786494at2"/>